<reference evidence="7 8" key="1">
    <citation type="submission" date="2022-03" db="EMBL/GenBank/DDBJ databases">
        <title>Streptomyces yunnanensis P86,complete genome.</title>
        <authorList>
            <person name="Chen S."/>
            <person name="Zhang Q."/>
        </authorList>
    </citation>
    <scope>NUCLEOTIDE SEQUENCE [LARGE SCALE GENOMIC DNA]</scope>
    <source>
        <strain evidence="7 8">P86</strain>
    </source>
</reference>
<organism evidence="7 8">
    <name type="scientific">Streptomyces yunnanensis</name>
    <dbReference type="NCBI Taxonomy" id="156453"/>
    <lineage>
        <taxon>Bacteria</taxon>
        <taxon>Bacillati</taxon>
        <taxon>Actinomycetota</taxon>
        <taxon>Actinomycetes</taxon>
        <taxon>Kitasatosporales</taxon>
        <taxon>Streptomycetaceae</taxon>
        <taxon>Streptomyces</taxon>
    </lineage>
</organism>
<dbReference type="RefSeq" id="WP_275305691.1">
    <property type="nucleotide sequence ID" value="NZ_CP095749.1"/>
</dbReference>
<evidence type="ECO:0000256" key="1">
    <source>
        <dbReference type="ARBA" id="ARBA00004651"/>
    </source>
</evidence>
<sequence>MTRTLWGRLRIPAVLGLLVAVAYEVGSTQFLKVLAHIDVLVVVATFAVSVPTTVCAAWRWCLVARRLGLELSLGTAVADYYRSLFLNAVLPGGVLGDVYRGMRHGKESGALGHGVRAVVLERCAGQMVLVTAGLLALVAGPSLPAVVGAAGVPLSVTAAVLGVSAGALALVLWRGGVRRGGDGRWPWCWRRCVWGCSAATSCRACWCCPC</sequence>
<dbReference type="Proteomes" id="UP001218629">
    <property type="component" value="Chromosome"/>
</dbReference>
<accession>A0ABY7ZZ37</accession>
<evidence type="ECO:0000256" key="3">
    <source>
        <dbReference type="ARBA" id="ARBA00022692"/>
    </source>
</evidence>
<dbReference type="PANTHER" id="PTHR40277">
    <property type="entry name" value="BLL5419 PROTEIN"/>
    <property type="match status" value="1"/>
</dbReference>
<feature type="transmembrane region" description="Helical" evidence="6">
    <location>
        <begin position="37"/>
        <end position="60"/>
    </location>
</feature>
<feature type="transmembrane region" description="Helical" evidence="6">
    <location>
        <begin position="119"/>
        <end position="139"/>
    </location>
</feature>
<feature type="transmembrane region" description="Helical" evidence="6">
    <location>
        <begin position="6"/>
        <end position="25"/>
    </location>
</feature>
<keyword evidence="4 6" id="KW-1133">Transmembrane helix</keyword>
<dbReference type="EMBL" id="CP095749">
    <property type="protein sequence ID" value="WEB37928.1"/>
    <property type="molecule type" value="Genomic_DNA"/>
</dbReference>
<evidence type="ECO:0000256" key="5">
    <source>
        <dbReference type="ARBA" id="ARBA00023136"/>
    </source>
</evidence>
<keyword evidence="5 6" id="KW-0472">Membrane</keyword>
<proteinExistence type="predicted"/>
<dbReference type="InterPro" id="IPR022791">
    <property type="entry name" value="L-PG_synthase/AglD"/>
</dbReference>
<dbReference type="Pfam" id="PF03706">
    <property type="entry name" value="LPG_synthase_TM"/>
    <property type="match status" value="1"/>
</dbReference>
<name>A0ABY7ZZ37_9ACTN</name>
<keyword evidence="3 6" id="KW-0812">Transmembrane</keyword>
<evidence type="ECO:0000313" key="8">
    <source>
        <dbReference type="Proteomes" id="UP001218629"/>
    </source>
</evidence>
<protein>
    <submittedName>
        <fullName evidence="7">Flippase-like domain-containing protein</fullName>
    </submittedName>
</protein>
<evidence type="ECO:0000313" key="7">
    <source>
        <dbReference type="EMBL" id="WEB37928.1"/>
    </source>
</evidence>
<evidence type="ECO:0000256" key="6">
    <source>
        <dbReference type="SAM" id="Phobius"/>
    </source>
</evidence>
<evidence type="ECO:0000256" key="4">
    <source>
        <dbReference type="ARBA" id="ARBA00022989"/>
    </source>
</evidence>
<gene>
    <name evidence="7" type="ORF">MOV08_00350</name>
</gene>
<comment type="subcellular location">
    <subcellularLocation>
        <location evidence="1">Cell membrane</location>
        <topology evidence="1">Multi-pass membrane protein</topology>
    </subcellularLocation>
</comment>
<feature type="transmembrane region" description="Helical" evidence="6">
    <location>
        <begin position="145"/>
        <end position="173"/>
    </location>
</feature>
<keyword evidence="2" id="KW-1003">Cell membrane</keyword>
<evidence type="ECO:0000256" key="2">
    <source>
        <dbReference type="ARBA" id="ARBA00022475"/>
    </source>
</evidence>
<dbReference type="PANTHER" id="PTHR40277:SF1">
    <property type="entry name" value="BLL5419 PROTEIN"/>
    <property type="match status" value="1"/>
</dbReference>
<keyword evidence="8" id="KW-1185">Reference proteome</keyword>